<dbReference type="NCBIfam" id="TIGR04474">
    <property type="entry name" value="tcm_partner"/>
    <property type="match status" value="1"/>
</dbReference>
<proteinExistence type="predicted"/>
<comment type="caution">
    <text evidence="2">The sequence shown here is derived from an EMBL/GenBank/DDBJ whole genome shotgun (WGS) entry which is preliminary data.</text>
</comment>
<dbReference type="Proteomes" id="UP001482513">
    <property type="component" value="Unassembled WGS sequence"/>
</dbReference>
<dbReference type="InterPro" id="IPR031009">
    <property type="entry name" value="Tcm_partner"/>
</dbReference>
<feature type="region of interest" description="Disordered" evidence="1">
    <location>
        <begin position="292"/>
        <end position="311"/>
    </location>
</feature>
<evidence type="ECO:0000256" key="1">
    <source>
        <dbReference type="SAM" id="MobiDB-lite"/>
    </source>
</evidence>
<protein>
    <submittedName>
        <fullName evidence="2">Three-Cys-motif partner protein TcmP</fullName>
    </submittedName>
</protein>
<dbReference type="EMBL" id="JAMPKX010000004">
    <property type="protein sequence ID" value="MEP0947644.1"/>
    <property type="molecule type" value="Genomic_DNA"/>
</dbReference>
<organism evidence="2 3">
    <name type="scientific">Leptolyngbya subtilissima DQ-A4</name>
    <dbReference type="NCBI Taxonomy" id="2933933"/>
    <lineage>
        <taxon>Bacteria</taxon>
        <taxon>Bacillati</taxon>
        <taxon>Cyanobacteriota</taxon>
        <taxon>Cyanophyceae</taxon>
        <taxon>Leptolyngbyales</taxon>
        <taxon>Leptolyngbyaceae</taxon>
        <taxon>Leptolyngbya group</taxon>
        <taxon>Leptolyngbya</taxon>
    </lineage>
</organism>
<dbReference type="InterPro" id="IPR029063">
    <property type="entry name" value="SAM-dependent_MTases_sf"/>
</dbReference>
<gene>
    <name evidence="2" type="primary">tcmP</name>
    <name evidence="2" type="ORF">NC992_12240</name>
</gene>
<name>A0ABV0K4N7_9CYAN</name>
<keyword evidence="3" id="KW-1185">Reference proteome</keyword>
<reference evidence="2 3" key="1">
    <citation type="submission" date="2022-04" db="EMBL/GenBank/DDBJ databases">
        <title>Positive selection, recombination, and allopatry shape intraspecific diversity of widespread and dominant cyanobacteria.</title>
        <authorList>
            <person name="Wei J."/>
            <person name="Shu W."/>
            <person name="Hu C."/>
        </authorList>
    </citation>
    <scope>NUCLEOTIDE SEQUENCE [LARGE SCALE GENOMIC DNA]</scope>
    <source>
        <strain evidence="2 3">DQ-A4</strain>
    </source>
</reference>
<dbReference type="RefSeq" id="WP_190702904.1">
    <property type="nucleotide sequence ID" value="NZ_JAMPKX010000004.1"/>
</dbReference>
<sequence>MVEHVFGGDWTKEKLNRVSKYLSAYVQILKDRDYHYSYIDAFAGTGYVNSKLSVEDEQIEIFPELTEGEGKEFIEGSARIALGVKPSFRQYYFIDKDPKKARDLERMKLDFPESHISVISEDSNVFLKRFCKESDWRKQRAVIFLDPYGMQIPWTTIQDIANTGGIDLWYLFPAGIAINRLLRRDGKISIKIKDRLNQTFGSTDWFDLFYQANQNLDLFGENTIEYNKIADLEDIKKYFIGRLKEVFHGGVAENPLWLVNSRNTPLYLLCFACSNRNVKSAVKIAQHVLEQPEKKQPSNKTTYPTIPGLNI</sequence>
<accession>A0ABV0K4N7</accession>
<evidence type="ECO:0000313" key="3">
    <source>
        <dbReference type="Proteomes" id="UP001482513"/>
    </source>
</evidence>
<dbReference type="SUPFAM" id="SSF53335">
    <property type="entry name" value="S-adenosyl-L-methionine-dependent methyltransferases"/>
    <property type="match status" value="1"/>
</dbReference>
<evidence type="ECO:0000313" key="2">
    <source>
        <dbReference type="EMBL" id="MEP0947644.1"/>
    </source>
</evidence>